<dbReference type="Pfam" id="PF18106">
    <property type="entry name" value="Rol_Rep_N"/>
    <property type="match status" value="1"/>
</dbReference>
<evidence type="ECO:0000313" key="3">
    <source>
        <dbReference type="EMBL" id="VTT41859.1"/>
    </source>
</evidence>
<dbReference type="InterPro" id="IPR040819">
    <property type="entry name" value="Rol_Rep_N"/>
</dbReference>
<dbReference type="AlphaFoldDB" id="A0A4V6LXV8"/>
<protein>
    <submittedName>
        <fullName evidence="3">DNA relaxase nicK</fullName>
    </submittedName>
</protein>
<dbReference type="InterPro" id="IPR003491">
    <property type="entry name" value="REP-like_C"/>
</dbReference>
<gene>
    <name evidence="3" type="ORF">NCTC10924_00366</name>
</gene>
<feature type="domain" description="Replication initiation protein-like C-terminal" evidence="1">
    <location>
        <begin position="101"/>
        <end position="195"/>
    </location>
</feature>
<evidence type="ECO:0000313" key="4">
    <source>
        <dbReference type="Proteomes" id="UP000306241"/>
    </source>
</evidence>
<feature type="domain" description="Rolling Circle replication initiation protein N-terminal" evidence="2">
    <location>
        <begin position="5"/>
        <end position="93"/>
    </location>
</feature>
<proteinExistence type="predicted"/>
<dbReference type="EMBL" id="LR594052">
    <property type="protein sequence ID" value="VTT41859.1"/>
    <property type="molecule type" value="Genomic_DNA"/>
</dbReference>
<organism evidence="3 4">
    <name type="scientific">Streptococcus porcinus</name>
    <dbReference type="NCBI Taxonomy" id="1340"/>
    <lineage>
        <taxon>Bacteria</taxon>
        <taxon>Bacillati</taxon>
        <taxon>Bacillota</taxon>
        <taxon>Bacilli</taxon>
        <taxon>Lactobacillales</taxon>
        <taxon>Streptococcaceae</taxon>
        <taxon>Streptococcus</taxon>
    </lineage>
</organism>
<reference evidence="3 4" key="1">
    <citation type="submission" date="2019-05" db="EMBL/GenBank/DDBJ databases">
        <authorList>
            <consortium name="Pathogen Informatics"/>
        </authorList>
    </citation>
    <scope>NUCLEOTIDE SEQUENCE [LARGE SCALE GENOMIC DNA]</scope>
    <source>
        <strain evidence="3 4">NCTC10924</strain>
    </source>
</reference>
<dbReference type="Proteomes" id="UP000306241">
    <property type="component" value="Chromosome"/>
</dbReference>
<sequence length="195" mass="22798">MDNSLRIDYFTVTVKDVPPEEVLEEILLIPQDKFTLNVWGINKYQRHYACSDIKVYFNQVLDKMGVYLELKGQGCRQYEEFMAGNANNWVALVTRLYRYQVNFTRIDIANDIYDKALSVQTLYAYCKRGLCITRAQYMDYHERSILETGERVGETVTIGARGSQQWCVYNKLMEQKGKGKVLDETNAWVRAELRC</sequence>
<dbReference type="Pfam" id="PF02486">
    <property type="entry name" value="Rep_trans"/>
    <property type="match status" value="1"/>
</dbReference>
<evidence type="ECO:0000259" key="2">
    <source>
        <dbReference type="Pfam" id="PF18106"/>
    </source>
</evidence>
<name>A0A4V6LXV8_STRPO</name>
<accession>A0A4V6LXV8</accession>
<evidence type="ECO:0000259" key="1">
    <source>
        <dbReference type="Pfam" id="PF02486"/>
    </source>
</evidence>